<dbReference type="AlphaFoldDB" id="A0AAN8QBN9"/>
<comment type="caution">
    <text evidence="5">The sequence shown here is derived from an EMBL/GenBank/DDBJ whole genome shotgun (WGS) entry which is preliminary data.</text>
</comment>
<feature type="domain" description="IF rod" evidence="4">
    <location>
        <begin position="1"/>
        <end position="36"/>
    </location>
</feature>
<evidence type="ECO:0000313" key="6">
    <source>
        <dbReference type="Proteomes" id="UP001356427"/>
    </source>
</evidence>
<dbReference type="PANTHER" id="PTHR45616">
    <property type="entry name" value="GATA-TYPE DOMAIN-CONTAINING PROTEIN"/>
    <property type="match status" value="1"/>
</dbReference>
<dbReference type="GO" id="GO:0005882">
    <property type="term" value="C:intermediate filament"/>
    <property type="evidence" value="ECO:0007669"/>
    <property type="project" value="UniProtKB-KW"/>
</dbReference>
<accession>A0AAN8QBN9</accession>
<dbReference type="Gene3D" id="1.20.5.170">
    <property type="match status" value="1"/>
</dbReference>
<feature type="compositionally biased region" description="Basic and acidic residues" evidence="3">
    <location>
        <begin position="120"/>
        <end position="142"/>
    </location>
</feature>
<feature type="compositionally biased region" description="Polar residues" evidence="3">
    <location>
        <begin position="251"/>
        <end position="261"/>
    </location>
</feature>
<evidence type="ECO:0000256" key="3">
    <source>
        <dbReference type="SAM" id="MobiDB-lite"/>
    </source>
</evidence>
<evidence type="ECO:0000256" key="2">
    <source>
        <dbReference type="ARBA" id="ARBA00023054"/>
    </source>
</evidence>
<sequence length="413" mass="46138">MSGYLREYQDLLNVKMALDVEILSYRKLLEGEESRLYTISDTHISMPCIYNQPPVYTLPCLARQGGPTRRSVPQYKFVEEIKTETTREVEMSDIEETGSEETEPKTGSSIKGEPQVPMEDISKESKKLSEERKKEIDLKEESFSTEQQQDSPKESPIKERKEVDLTEQSAPTLEQKRDQKEHRESDQPQEAESAVTTQEAECDGRHVRTQEEDLPETTEKGMESPDITAELKSSSTKAAVEQVKSPDDSGVKTTQDDTTVGSKIPDGIPSTTSECKEEPVPNNPEKEVGPKEPNVGNKDDSVKKVELNESNGSERFTKEFSTAEEKVKESETSPKPDKTVTPKEETSPKPEPTFTPKEETSPKPDPTVTLKKETSPKPDPTVTPKEETSPKPDPTVPPKEEISSKQDPTATPK</sequence>
<reference evidence="5 6" key="1">
    <citation type="submission" date="2021-04" db="EMBL/GenBank/DDBJ databases">
        <authorList>
            <person name="De Guttry C."/>
            <person name="Zahm M."/>
            <person name="Klopp C."/>
            <person name="Cabau C."/>
            <person name="Louis A."/>
            <person name="Berthelot C."/>
            <person name="Parey E."/>
            <person name="Roest Crollius H."/>
            <person name="Montfort J."/>
            <person name="Robinson-Rechavi M."/>
            <person name="Bucao C."/>
            <person name="Bouchez O."/>
            <person name="Gislard M."/>
            <person name="Lluch J."/>
            <person name="Milhes M."/>
            <person name="Lampietro C."/>
            <person name="Lopez Roques C."/>
            <person name="Donnadieu C."/>
            <person name="Braasch I."/>
            <person name="Desvignes T."/>
            <person name="Postlethwait J."/>
            <person name="Bobe J."/>
            <person name="Wedekind C."/>
            <person name="Guiguen Y."/>
        </authorList>
    </citation>
    <scope>NUCLEOTIDE SEQUENCE [LARGE SCALE GENOMIC DNA]</scope>
    <source>
        <strain evidence="5">Cs_M1</strain>
        <tissue evidence="5">Blood</tissue>
    </source>
</reference>
<feature type="compositionally biased region" description="Acidic residues" evidence="3">
    <location>
        <begin position="91"/>
        <end position="101"/>
    </location>
</feature>
<dbReference type="PROSITE" id="PS51842">
    <property type="entry name" value="IF_ROD_2"/>
    <property type="match status" value="1"/>
</dbReference>
<organism evidence="5 6">
    <name type="scientific">Coregonus suidteri</name>
    <dbReference type="NCBI Taxonomy" id="861788"/>
    <lineage>
        <taxon>Eukaryota</taxon>
        <taxon>Metazoa</taxon>
        <taxon>Chordata</taxon>
        <taxon>Craniata</taxon>
        <taxon>Vertebrata</taxon>
        <taxon>Euteleostomi</taxon>
        <taxon>Actinopterygii</taxon>
        <taxon>Neopterygii</taxon>
        <taxon>Teleostei</taxon>
        <taxon>Protacanthopterygii</taxon>
        <taxon>Salmoniformes</taxon>
        <taxon>Salmonidae</taxon>
        <taxon>Coregoninae</taxon>
        <taxon>Coregonus</taxon>
    </lineage>
</organism>
<name>A0AAN8QBN9_9TELE</name>
<dbReference type="Proteomes" id="UP001356427">
    <property type="component" value="Unassembled WGS sequence"/>
</dbReference>
<proteinExistence type="predicted"/>
<keyword evidence="1" id="KW-0403">Intermediate filament</keyword>
<protein>
    <recommendedName>
        <fullName evidence="4">IF rod domain-containing protein</fullName>
    </recommendedName>
</protein>
<feature type="compositionally biased region" description="Basic and acidic residues" evidence="3">
    <location>
        <begin position="315"/>
        <end position="348"/>
    </location>
</feature>
<evidence type="ECO:0000256" key="1">
    <source>
        <dbReference type="ARBA" id="ARBA00022754"/>
    </source>
</evidence>
<dbReference type="SUPFAM" id="SSF64593">
    <property type="entry name" value="Intermediate filament protein, coiled coil region"/>
    <property type="match status" value="1"/>
</dbReference>
<gene>
    <name evidence="5" type="ORF">J4Q44_G00361220</name>
</gene>
<evidence type="ECO:0000313" key="5">
    <source>
        <dbReference type="EMBL" id="KAK6293796.1"/>
    </source>
</evidence>
<evidence type="ECO:0000259" key="4">
    <source>
        <dbReference type="PROSITE" id="PS51842"/>
    </source>
</evidence>
<feature type="compositionally biased region" description="Basic and acidic residues" evidence="3">
    <location>
        <begin position="202"/>
        <end position="223"/>
    </location>
</feature>
<dbReference type="EMBL" id="JAGTTL010000036">
    <property type="protein sequence ID" value="KAK6293796.1"/>
    <property type="molecule type" value="Genomic_DNA"/>
</dbReference>
<keyword evidence="2" id="KW-0175">Coiled coil</keyword>
<feature type="compositionally biased region" description="Basic and acidic residues" evidence="3">
    <location>
        <begin position="151"/>
        <end position="164"/>
    </location>
</feature>
<feature type="compositionally biased region" description="Basic and acidic residues" evidence="3">
    <location>
        <begin position="297"/>
        <end position="307"/>
    </location>
</feature>
<feature type="compositionally biased region" description="Basic and acidic residues" evidence="3">
    <location>
        <begin position="174"/>
        <end position="186"/>
    </location>
</feature>
<keyword evidence="6" id="KW-1185">Reference proteome</keyword>
<feature type="region of interest" description="Disordered" evidence="3">
    <location>
        <begin position="83"/>
        <end position="413"/>
    </location>
</feature>
<dbReference type="PANTHER" id="PTHR45616:SF22">
    <property type="entry name" value="SFI1 SPINDLE BODY DOMAIN-CONTAINING PROTEIN"/>
    <property type="match status" value="1"/>
</dbReference>
<feature type="non-terminal residue" evidence="5">
    <location>
        <position position="413"/>
    </location>
</feature>
<feature type="compositionally biased region" description="Polar residues" evidence="3">
    <location>
        <begin position="188"/>
        <end position="199"/>
    </location>
</feature>
<dbReference type="Pfam" id="PF00038">
    <property type="entry name" value="Filament"/>
    <property type="match status" value="1"/>
</dbReference>
<dbReference type="InterPro" id="IPR039008">
    <property type="entry name" value="IF_rod_dom"/>
</dbReference>
<feature type="compositionally biased region" description="Basic and acidic residues" evidence="3">
    <location>
        <begin position="274"/>
        <end position="290"/>
    </location>
</feature>